<keyword evidence="1" id="KW-0175">Coiled coil</keyword>
<dbReference type="AlphaFoldDB" id="A0A8S9Y8T2"/>
<feature type="region of interest" description="Disordered" evidence="2">
    <location>
        <begin position="350"/>
        <end position="387"/>
    </location>
</feature>
<dbReference type="EMBL" id="JTDE01021940">
    <property type="protein sequence ID" value="KAF7232271.1"/>
    <property type="molecule type" value="Genomic_DNA"/>
</dbReference>
<proteinExistence type="predicted"/>
<evidence type="ECO:0000256" key="1">
    <source>
        <dbReference type="SAM" id="Coils"/>
    </source>
</evidence>
<feature type="compositionally biased region" description="Polar residues" evidence="2">
    <location>
        <begin position="29"/>
        <end position="41"/>
    </location>
</feature>
<dbReference type="OrthoDB" id="6267507at2759"/>
<reference evidence="3" key="1">
    <citation type="submission" date="2019-07" db="EMBL/GenBank/DDBJ databases">
        <title>Annotation for the trematode Paragonimus miyazaki's.</title>
        <authorList>
            <person name="Choi Y.-J."/>
        </authorList>
    </citation>
    <scope>NUCLEOTIDE SEQUENCE</scope>
    <source>
        <strain evidence="3">Japan</strain>
    </source>
</reference>
<keyword evidence="4" id="KW-1185">Reference proteome</keyword>
<dbReference type="Proteomes" id="UP000822476">
    <property type="component" value="Unassembled WGS sequence"/>
</dbReference>
<sequence>MLPPGMSRNNTSAHIRQKLRSTADRFNPGSIQMGSWSSETGTDAAKSARQTLPVCGEMSVGNAMEAKRKSTLEHYVKLSQFSEEMGKYQEQRKLLNQSLLDFETRRINFRQFILDNVSKLQRQQYAIKENQRLQELGNAELLKITQEIDKALRRREQLQRKLSKLRVYEALVMNTLQLLPKDYIRSNTCPADSLVYRYAILYHTQDVLLSELYAKQETMERETRELRNTKMTSVENLLTDSSTLKTIGNQWRREQDELQHCIEQCERNKDKVSEECIRFFTILRALRNIAEKATNGLCTLSTHPVTNQHKTSLQTNFRVIMRFLFVMMAIRDEICPPGRKVKQVSLDSSKNINFGQNSTNGPTQSIEQTSRTTAHNSSAPSEHILPS</sequence>
<organism evidence="3 4">
    <name type="scientific">Paragonimus skrjabini miyazakii</name>
    <dbReference type="NCBI Taxonomy" id="59628"/>
    <lineage>
        <taxon>Eukaryota</taxon>
        <taxon>Metazoa</taxon>
        <taxon>Spiralia</taxon>
        <taxon>Lophotrochozoa</taxon>
        <taxon>Platyhelminthes</taxon>
        <taxon>Trematoda</taxon>
        <taxon>Digenea</taxon>
        <taxon>Plagiorchiida</taxon>
        <taxon>Troglotremata</taxon>
        <taxon>Troglotrematidae</taxon>
        <taxon>Paragonimus</taxon>
    </lineage>
</organism>
<feature type="coiled-coil region" evidence="1">
    <location>
        <begin position="141"/>
        <end position="168"/>
    </location>
</feature>
<evidence type="ECO:0008006" key="5">
    <source>
        <dbReference type="Google" id="ProtNLM"/>
    </source>
</evidence>
<evidence type="ECO:0000313" key="4">
    <source>
        <dbReference type="Proteomes" id="UP000822476"/>
    </source>
</evidence>
<accession>A0A8S9Y8T2</accession>
<feature type="compositionally biased region" description="Polar residues" evidence="2">
    <location>
        <begin position="350"/>
        <end position="380"/>
    </location>
</feature>
<feature type="region of interest" description="Disordered" evidence="2">
    <location>
        <begin position="20"/>
        <end position="48"/>
    </location>
</feature>
<name>A0A8S9Y8T2_9TREM</name>
<evidence type="ECO:0000256" key="2">
    <source>
        <dbReference type="SAM" id="MobiDB-lite"/>
    </source>
</evidence>
<evidence type="ECO:0000313" key="3">
    <source>
        <dbReference type="EMBL" id="KAF7232271.1"/>
    </source>
</evidence>
<comment type="caution">
    <text evidence="3">The sequence shown here is derived from an EMBL/GenBank/DDBJ whole genome shotgun (WGS) entry which is preliminary data.</text>
</comment>
<protein>
    <recommendedName>
        <fullName evidence="5">DUF4200 domain-containing protein</fullName>
    </recommendedName>
</protein>
<gene>
    <name evidence="3" type="ORF">EG68_09111</name>
</gene>